<keyword evidence="2" id="KW-1185">Reference proteome</keyword>
<reference evidence="1" key="1">
    <citation type="submission" date="2022-11" db="EMBL/GenBank/DDBJ databases">
        <title>Genome Sequence of Boeremia exigua.</title>
        <authorList>
            <person name="Buettner E."/>
        </authorList>
    </citation>
    <scope>NUCLEOTIDE SEQUENCE</scope>
    <source>
        <strain evidence="1">CU02</strain>
    </source>
</reference>
<evidence type="ECO:0000313" key="2">
    <source>
        <dbReference type="Proteomes" id="UP001153331"/>
    </source>
</evidence>
<dbReference type="Proteomes" id="UP001153331">
    <property type="component" value="Unassembled WGS sequence"/>
</dbReference>
<organism evidence="1 2">
    <name type="scientific">Boeremia exigua</name>
    <dbReference type="NCBI Taxonomy" id="749465"/>
    <lineage>
        <taxon>Eukaryota</taxon>
        <taxon>Fungi</taxon>
        <taxon>Dikarya</taxon>
        <taxon>Ascomycota</taxon>
        <taxon>Pezizomycotina</taxon>
        <taxon>Dothideomycetes</taxon>
        <taxon>Pleosporomycetidae</taxon>
        <taxon>Pleosporales</taxon>
        <taxon>Pleosporineae</taxon>
        <taxon>Didymellaceae</taxon>
        <taxon>Boeremia</taxon>
    </lineage>
</organism>
<dbReference type="EMBL" id="JAPHNI010000084">
    <property type="protein sequence ID" value="KAJ8116664.1"/>
    <property type="molecule type" value="Genomic_DNA"/>
</dbReference>
<accession>A0ACC2INP1</accession>
<sequence>MSYIDALTPHVDRLSNQRNSLFVRDGGLHPPAEVMRSWPKPNYVNPEDRGWVSSIVVLIVLGITFLVYVARMWARLGLGKNAGLDDTIMSLAILPLFGLTISAVLAMRLYGFQWHVWDQTRETLITARQITMAIEINYMICTTLIKISILCFYRRITGSVTITFVYWVWASIIFCAVYGITFIFLIAFTCHPANGFFYLFDLTWRLQNEVTCRNEGAIIVAVAAISTVQDFIIALLPVFLIWKLQIPRIQKLALCGIFGLGLVTCVCGILRTYYATYVYYYTYDITWYAYYGWIWTALEADLAVICASAPALKIFFRRYFSMTTTRSGYTKSNGSRAAMPSTAAKSSRGKGFVLSTSQITASGTHDDQVPMHGIKVSQGLDVHIDERDDLSSKSFSSTNNLTALPMPQDSGWHGSSQWIQGCRTVCAALRPSSRGSSQTRIREKDIEIGAAK</sequence>
<comment type="caution">
    <text evidence="1">The sequence shown here is derived from an EMBL/GenBank/DDBJ whole genome shotgun (WGS) entry which is preliminary data.</text>
</comment>
<name>A0ACC2INP1_9PLEO</name>
<proteinExistence type="predicted"/>
<evidence type="ECO:0000313" key="1">
    <source>
        <dbReference type="EMBL" id="KAJ8116664.1"/>
    </source>
</evidence>
<protein>
    <submittedName>
        <fullName evidence="1">Uncharacterized protein</fullName>
    </submittedName>
</protein>
<gene>
    <name evidence="1" type="ORF">OPT61_g1959</name>
</gene>